<feature type="compositionally biased region" description="Basic and acidic residues" evidence="1">
    <location>
        <begin position="63"/>
        <end position="72"/>
    </location>
</feature>
<keyword evidence="2" id="KW-0812">Transmembrane</keyword>
<evidence type="ECO:0000256" key="2">
    <source>
        <dbReference type="SAM" id="Phobius"/>
    </source>
</evidence>
<sequence>MAEAVTQLATVSYYTILCLAFVPIRRNRIQSPREESPSHPPPLSYPYRQESSQQPGNVSPYPQKKEHLPSPT</sequence>
<protein>
    <submittedName>
        <fullName evidence="3">Uncharacterized protein</fullName>
    </submittedName>
</protein>
<feature type="transmembrane region" description="Helical" evidence="2">
    <location>
        <begin position="6"/>
        <end position="24"/>
    </location>
</feature>
<dbReference type="EMBL" id="CP002869">
    <property type="protein sequence ID" value="AEI43865.1"/>
    <property type="molecule type" value="Genomic_DNA"/>
</dbReference>
<dbReference type="AlphaFoldDB" id="F8FG45"/>
<dbReference type="KEGG" id="pms:KNP414_05341"/>
<organism evidence="3 4">
    <name type="scientific">Paenibacillus mucilaginosus (strain KNP414)</name>
    <dbReference type="NCBI Taxonomy" id="1036673"/>
    <lineage>
        <taxon>Bacteria</taxon>
        <taxon>Bacillati</taxon>
        <taxon>Bacillota</taxon>
        <taxon>Bacilli</taxon>
        <taxon>Bacillales</taxon>
        <taxon>Paenibacillaceae</taxon>
        <taxon>Paenibacillus</taxon>
    </lineage>
</organism>
<evidence type="ECO:0000256" key="1">
    <source>
        <dbReference type="SAM" id="MobiDB-lite"/>
    </source>
</evidence>
<reference evidence="4" key="1">
    <citation type="submission" date="2011-06" db="EMBL/GenBank/DDBJ databases">
        <title>Complete genome sequence of Paenibacillus mucilaginosus KNP414.</title>
        <authorList>
            <person name="Wang J."/>
            <person name="Hu S."/>
            <person name="Hu X."/>
            <person name="Zhang B."/>
            <person name="Dong D."/>
            <person name="Zhang S."/>
            <person name="Zhao K."/>
            <person name="Wu D."/>
        </authorList>
    </citation>
    <scope>NUCLEOTIDE SEQUENCE [LARGE SCALE GENOMIC DNA]</scope>
    <source>
        <strain evidence="4">KNP414</strain>
    </source>
</reference>
<keyword evidence="2" id="KW-1133">Transmembrane helix</keyword>
<evidence type="ECO:0000313" key="3">
    <source>
        <dbReference type="EMBL" id="AEI43865.1"/>
    </source>
</evidence>
<reference evidence="3 4" key="2">
    <citation type="journal article" date="2013" name="Genome Announc.">
        <title>Genome Sequence of Growth-Improving Paenibacillus mucilaginosus Strain KNP414.</title>
        <authorList>
            <person name="Lu J.J."/>
            <person name="Wang J.F."/>
            <person name="Hu X.F."/>
        </authorList>
    </citation>
    <scope>NUCLEOTIDE SEQUENCE [LARGE SCALE GENOMIC DNA]</scope>
    <source>
        <strain evidence="3 4">KNP414</strain>
    </source>
</reference>
<accession>F8FG45</accession>
<name>F8FG45_PAEMK</name>
<dbReference type="HOGENOM" id="CLU_2718516_0_0_9"/>
<keyword evidence="2" id="KW-0472">Membrane</keyword>
<dbReference type="Proteomes" id="UP000006620">
    <property type="component" value="Chromosome"/>
</dbReference>
<feature type="region of interest" description="Disordered" evidence="1">
    <location>
        <begin position="29"/>
        <end position="72"/>
    </location>
</feature>
<gene>
    <name evidence="3" type="ordered locus">KNP414_05341</name>
</gene>
<evidence type="ECO:0000313" key="4">
    <source>
        <dbReference type="Proteomes" id="UP000006620"/>
    </source>
</evidence>
<proteinExistence type="predicted"/>
<dbReference type="PATRIC" id="fig|1036673.3.peg.4951"/>